<accession>A0ACC1RS65</accession>
<organism evidence="1 2">
    <name type="scientific">Fusarium decemcellulare</name>
    <dbReference type="NCBI Taxonomy" id="57161"/>
    <lineage>
        <taxon>Eukaryota</taxon>
        <taxon>Fungi</taxon>
        <taxon>Dikarya</taxon>
        <taxon>Ascomycota</taxon>
        <taxon>Pezizomycotina</taxon>
        <taxon>Sordariomycetes</taxon>
        <taxon>Hypocreomycetidae</taxon>
        <taxon>Hypocreales</taxon>
        <taxon>Nectriaceae</taxon>
        <taxon>Fusarium</taxon>
        <taxon>Fusarium decemcellulare species complex</taxon>
    </lineage>
</organism>
<reference evidence="1" key="1">
    <citation type="submission" date="2022-08" db="EMBL/GenBank/DDBJ databases">
        <title>Genome Sequence of Fusarium decemcellulare.</title>
        <authorList>
            <person name="Buettner E."/>
        </authorList>
    </citation>
    <scope>NUCLEOTIDE SEQUENCE</scope>
    <source>
        <strain evidence="1">Babe19</strain>
    </source>
</reference>
<gene>
    <name evidence="1" type="ORF">NM208_g11536</name>
</gene>
<name>A0ACC1RS65_9HYPO</name>
<sequence length="210" mass="23401">MDSLPEPPQPDIPPSSEEQPPLQDDKEQSKHDHVPPQASSPPSTQPPTPPPLPPPAGVTEAKLAPPLFPPSFNIYREYRPFSWTTYKHTLGEHEDRPLCRFAFHGPTCMSPSLVLHSSPQSNSLVLASVREHIFTKSFDVKIPSVCGSKASAIRVSVESITRRRSGMLLFRTAYRFRMGVGSHQDDSGEAFEWQRSRSDAVDSLDGERFD</sequence>
<evidence type="ECO:0000313" key="1">
    <source>
        <dbReference type="EMBL" id="KAJ3525674.1"/>
    </source>
</evidence>
<comment type="caution">
    <text evidence="1">The sequence shown here is derived from an EMBL/GenBank/DDBJ whole genome shotgun (WGS) entry which is preliminary data.</text>
</comment>
<dbReference type="EMBL" id="JANRMS010001868">
    <property type="protein sequence ID" value="KAJ3525674.1"/>
    <property type="molecule type" value="Genomic_DNA"/>
</dbReference>
<proteinExistence type="predicted"/>
<evidence type="ECO:0000313" key="2">
    <source>
        <dbReference type="Proteomes" id="UP001148629"/>
    </source>
</evidence>
<dbReference type="Proteomes" id="UP001148629">
    <property type="component" value="Unassembled WGS sequence"/>
</dbReference>
<keyword evidence="2" id="KW-1185">Reference proteome</keyword>
<protein>
    <submittedName>
        <fullName evidence="1">Uncharacterized protein</fullName>
    </submittedName>
</protein>